<dbReference type="EMBL" id="AMCI01005243">
    <property type="protein sequence ID" value="EJW96524.1"/>
    <property type="molecule type" value="Genomic_DNA"/>
</dbReference>
<accession>J9GAU8</accession>
<name>J9GAU8_9ZZZZ</name>
<feature type="non-terminal residue" evidence="1">
    <location>
        <position position="145"/>
    </location>
</feature>
<organism evidence="1">
    <name type="scientific">gut metagenome</name>
    <dbReference type="NCBI Taxonomy" id="749906"/>
    <lineage>
        <taxon>unclassified sequences</taxon>
        <taxon>metagenomes</taxon>
        <taxon>organismal metagenomes</taxon>
    </lineage>
</organism>
<gene>
    <name evidence="1" type="ORF">EVA_15369</name>
</gene>
<dbReference type="AlphaFoldDB" id="J9GAU8"/>
<keyword evidence="1" id="KW-0449">Lipoprotein</keyword>
<evidence type="ECO:0000313" key="1">
    <source>
        <dbReference type="EMBL" id="EJW96524.1"/>
    </source>
</evidence>
<proteinExistence type="predicted"/>
<comment type="caution">
    <text evidence="1">The sequence shown here is derived from an EMBL/GenBank/DDBJ whole genome shotgun (WGS) entry which is preliminary data.</text>
</comment>
<protein>
    <submittedName>
        <fullName evidence="1">Lipoprotein</fullName>
    </submittedName>
</protein>
<reference evidence="1" key="1">
    <citation type="journal article" date="2012" name="PLoS ONE">
        <title>Gene sets for utilization of primary and secondary nutrition supplies in the distal gut of endangered iberian lynx.</title>
        <authorList>
            <person name="Alcaide M."/>
            <person name="Messina E."/>
            <person name="Richter M."/>
            <person name="Bargiela R."/>
            <person name="Peplies J."/>
            <person name="Huws S.A."/>
            <person name="Newbold C.J."/>
            <person name="Golyshin P.N."/>
            <person name="Simon M.A."/>
            <person name="Lopez G."/>
            <person name="Yakimov M.M."/>
            <person name="Ferrer M."/>
        </authorList>
    </citation>
    <scope>NUCLEOTIDE SEQUENCE</scope>
</reference>
<sequence>MQVTGVKIKESKDNEDVVFFDGKEYLKSELSKETLEWLSLSKEERALSSYFPPEFESNSNSQTIDTGAYPPCVMVDGIIYKDTGYISSLPGCGTMDGKIESTVAGTKMPTENNQSNFGSGYEYQISSKDHIIVMIDGKQEIFRNI</sequence>